<dbReference type="GO" id="GO:0005507">
    <property type="term" value="F:copper ion binding"/>
    <property type="evidence" value="ECO:0007669"/>
    <property type="project" value="InterPro"/>
</dbReference>
<gene>
    <name evidence="3" type="ORF">BOLC4T25594H</name>
</gene>
<evidence type="ECO:0000256" key="1">
    <source>
        <dbReference type="ARBA" id="ARBA00010609"/>
    </source>
</evidence>
<accession>A0A3P6CS52</accession>
<dbReference type="EMBL" id="LR031873">
    <property type="protein sequence ID" value="VDD10319.1"/>
    <property type="molecule type" value="Genomic_DNA"/>
</dbReference>
<organism evidence="3">
    <name type="scientific">Brassica oleracea</name>
    <name type="common">Wild cabbage</name>
    <dbReference type="NCBI Taxonomy" id="3712"/>
    <lineage>
        <taxon>Eukaryota</taxon>
        <taxon>Viridiplantae</taxon>
        <taxon>Streptophyta</taxon>
        <taxon>Embryophyta</taxon>
        <taxon>Tracheophyta</taxon>
        <taxon>Spermatophyta</taxon>
        <taxon>Magnoliopsida</taxon>
        <taxon>eudicotyledons</taxon>
        <taxon>Gunneridae</taxon>
        <taxon>Pentapetalae</taxon>
        <taxon>rosids</taxon>
        <taxon>malvids</taxon>
        <taxon>Brassicales</taxon>
        <taxon>Brassicaceae</taxon>
        <taxon>Brassiceae</taxon>
        <taxon>Brassica</taxon>
    </lineage>
</organism>
<dbReference type="AlphaFoldDB" id="A0A3P6CS52"/>
<dbReference type="InterPro" id="IPR008972">
    <property type="entry name" value="Cupredoxin"/>
</dbReference>
<dbReference type="Pfam" id="PF07732">
    <property type="entry name" value="Cu-oxidase_3"/>
    <property type="match status" value="1"/>
</dbReference>
<dbReference type="InterPro" id="IPR011707">
    <property type="entry name" value="Cu-oxidase-like_N"/>
</dbReference>
<reference evidence="3" key="1">
    <citation type="submission" date="2018-11" db="EMBL/GenBank/DDBJ databases">
        <authorList>
            <consortium name="Genoscope - CEA"/>
            <person name="William W."/>
        </authorList>
    </citation>
    <scope>NUCLEOTIDE SEQUENCE</scope>
</reference>
<evidence type="ECO:0000259" key="2">
    <source>
        <dbReference type="Pfam" id="PF07732"/>
    </source>
</evidence>
<feature type="domain" description="Plastocyanin-like" evidence="2">
    <location>
        <begin position="44"/>
        <end position="92"/>
    </location>
</feature>
<comment type="similarity">
    <text evidence="1">Belongs to the multicopper oxidase family.</text>
</comment>
<name>A0A3P6CS52_BRAOL</name>
<proteinExistence type="inferred from homology"/>
<evidence type="ECO:0000313" key="3">
    <source>
        <dbReference type="EMBL" id="VDD10319.1"/>
    </source>
</evidence>
<dbReference type="SUPFAM" id="SSF49503">
    <property type="entry name" value="Cupredoxins"/>
    <property type="match status" value="1"/>
</dbReference>
<sequence>MTNQPEMDLSGCNPMDTILLKNLSGYLISMHSLRKQGFGVGRSGPLFNATTNYSVVVRVFNHLDDPLLLTWSGPPGIQMQRHLWQDGLPGTHFLRDGTLLTSFRWKIKLEASALPYSTSREHLLSLVITWDAGWSPHHGQCPYKYSSSVPDGIDYLTAHVELGTKSFSITLSDETDVSSHVTFPLWENTRKLEAHNAAALDKKPGVCRDCQGIGPVLSELHSLSLLNSNYIYMITLRKITSSYVKSQSHNDSLFSFDMLQKPHELDIDALMCLYD</sequence>
<protein>
    <recommendedName>
        <fullName evidence="2">Plastocyanin-like domain-containing protein</fullName>
    </recommendedName>
</protein>